<evidence type="ECO:0000256" key="1">
    <source>
        <dbReference type="ARBA" id="ARBA00023015"/>
    </source>
</evidence>
<dbReference type="RefSeq" id="WP_078195210.1">
    <property type="nucleotide sequence ID" value="NZ_CP017757.2"/>
</dbReference>
<dbReference type="KEGG" id="cuh:BJN34_02515"/>
<name>A0A1U9UJD9_CUPNE</name>
<dbReference type="PRINTS" id="PR00778">
    <property type="entry name" value="HTHARSR"/>
</dbReference>
<keyword evidence="2" id="KW-0238">DNA-binding</keyword>
<reference evidence="6" key="1">
    <citation type="submission" date="2017-02" db="EMBL/GenBank/DDBJ databases">
        <title>Complete genome sequence of Cupriavidus necator strain NH9, a 3-chlorobenzoate degrader.</title>
        <authorList>
            <person name="Moriuchi R."/>
            <person name="Dohra H."/>
            <person name="Ogawa N."/>
        </authorList>
    </citation>
    <scope>NUCLEOTIDE SEQUENCE [LARGE SCALE GENOMIC DNA]</scope>
    <source>
        <strain evidence="6">NH9</strain>
    </source>
</reference>
<dbReference type="InterPro" id="IPR036388">
    <property type="entry name" value="WH-like_DNA-bd_sf"/>
</dbReference>
<evidence type="ECO:0000313" key="6">
    <source>
        <dbReference type="Proteomes" id="UP000189627"/>
    </source>
</evidence>
<dbReference type="PANTHER" id="PTHR43132">
    <property type="entry name" value="ARSENICAL RESISTANCE OPERON REPRESSOR ARSR-RELATED"/>
    <property type="match status" value="1"/>
</dbReference>
<dbReference type="Pfam" id="PF12840">
    <property type="entry name" value="HTH_20"/>
    <property type="match status" value="1"/>
</dbReference>
<dbReference type="Gene3D" id="1.10.10.10">
    <property type="entry name" value="Winged helix-like DNA-binding domain superfamily/Winged helix DNA-binding domain"/>
    <property type="match status" value="1"/>
</dbReference>
<dbReference type="SUPFAM" id="SSF46785">
    <property type="entry name" value="Winged helix' DNA-binding domain"/>
    <property type="match status" value="1"/>
</dbReference>
<keyword evidence="1" id="KW-0805">Transcription regulation</keyword>
<protein>
    <submittedName>
        <fullName evidence="5">Transcriptional regulator</fullName>
    </submittedName>
</protein>
<dbReference type="PANTHER" id="PTHR43132:SF2">
    <property type="entry name" value="ARSENICAL RESISTANCE OPERON REPRESSOR ARSR-RELATED"/>
    <property type="match status" value="1"/>
</dbReference>
<proteinExistence type="predicted"/>
<keyword evidence="3" id="KW-0804">Transcription</keyword>
<organism evidence="5 6">
    <name type="scientific">Cupriavidus necator</name>
    <name type="common">Alcaligenes eutrophus</name>
    <name type="synonym">Ralstonia eutropha</name>
    <dbReference type="NCBI Taxonomy" id="106590"/>
    <lineage>
        <taxon>Bacteria</taxon>
        <taxon>Pseudomonadati</taxon>
        <taxon>Pseudomonadota</taxon>
        <taxon>Betaproteobacteria</taxon>
        <taxon>Burkholderiales</taxon>
        <taxon>Burkholderiaceae</taxon>
        <taxon>Cupriavidus</taxon>
    </lineage>
</organism>
<evidence type="ECO:0000259" key="4">
    <source>
        <dbReference type="PROSITE" id="PS50987"/>
    </source>
</evidence>
<dbReference type="Proteomes" id="UP000189627">
    <property type="component" value="Chromosome 1"/>
</dbReference>
<dbReference type="GO" id="GO:0003700">
    <property type="term" value="F:DNA-binding transcription factor activity"/>
    <property type="evidence" value="ECO:0007669"/>
    <property type="project" value="InterPro"/>
</dbReference>
<accession>A0A1U9UJD9</accession>
<evidence type="ECO:0000256" key="2">
    <source>
        <dbReference type="ARBA" id="ARBA00023125"/>
    </source>
</evidence>
<dbReference type="EMBL" id="CP017757">
    <property type="protein sequence ID" value="AQV92763.1"/>
    <property type="molecule type" value="Genomic_DNA"/>
</dbReference>
<dbReference type="NCBIfam" id="NF033788">
    <property type="entry name" value="HTH_metalloreg"/>
    <property type="match status" value="1"/>
</dbReference>
<dbReference type="GO" id="GO:0003677">
    <property type="term" value="F:DNA binding"/>
    <property type="evidence" value="ECO:0007669"/>
    <property type="project" value="UniProtKB-KW"/>
</dbReference>
<dbReference type="InterPro" id="IPR036390">
    <property type="entry name" value="WH_DNA-bd_sf"/>
</dbReference>
<dbReference type="SMART" id="SM00418">
    <property type="entry name" value="HTH_ARSR"/>
    <property type="match status" value="1"/>
</dbReference>
<dbReference type="AlphaFoldDB" id="A0A1U9UJD9"/>
<dbReference type="OrthoDB" id="5297460at2"/>
<feature type="domain" description="HTH arsR-type" evidence="4">
    <location>
        <begin position="1"/>
        <end position="95"/>
    </location>
</feature>
<dbReference type="InterPro" id="IPR051011">
    <property type="entry name" value="Metal_resp_trans_reg"/>
</dbReference>
<gene>
    <name evidence="5" type="ORF">BJN34_02515</name>
</gene>
<dbReference type="PROSITE" id="PS50987">
    <property type="entry name" value="HTH_ARSR_2"/>
    <property type="match status" value="1"/>
</dbReference>
<dbReference type="CDD" id="cd00090">
    <property type="entry name" value="HTH_ARSR"/>
    <property type="match status" value="1"/>
</dbReference>
<dbReference type="InterPro" id="IPR001845">
    <property type="entry name" value="HTH_ArsR_DNA-bd_dom"/>
</dbReference>
<sequence length="114" mass="12172">METNTALEALAALAHAIRLAVFRLLVQAGPEGLPAGRIADLMEMPASSLSFHLKELHRAGLLTSRQDGRSIIYSAGYETMNDLLGYLTENCCGGSPCSPVTRCSIGEQPAEPKQ</sequence>
<evidence type="ECO:0000313" key="5">
    <source>
        <dbReference type="EMBL" id="AQV92763.1"/>
    </source>
</evidence>
<dbReference type="InterPro" id="IPR011991">
    <property type="entry name" value="ArsR-like_HTH"/>
</dbReference>
<evidence type="ECO:0000256" key="3">
    <source>
        <dbReference type="ARBA" id="ARBA00023163"/>
    </source>
</evidence>